<evidence type="ECO:0000256" key="1">
    <source>
        <dbReference type="SAM" id="MobiDB-lite"/>
    </source>
</evidence>
<dbReference type="RefSeq" id="WP_265765726.1">
    <property type="nucleotide sequence ID" value="NZ_JAGGJA010000005.1"/>
</dbReference>
<evidence type="ECO:0000313" key="4">
    <source>
        <dbReference type="EMBL" id="MCW9706972.1"/>
    </source>
</evidence>
<comment type="caution">
    <text evidence="4">The sequence shown here is derived from an EMBL/GenBank/DDBJ whole genome shotgun (WGS) entry which is preliminary data.</text>
</comment>
<name>A0ABT3PM03_9BACT</name>
<sequence length="181" mass="20816">MKRRIFFFLERLKVTPAERKAISTLMVLLILLAICNLALKPSNPLQDEQYAELKQRFQERTAKLQAEKAARMERYFPPERKAASMMAIADTIEADTTDEKSDSETKETTTKADKSRINVNKADRETLKTLPGIGPAYSKRIIEYRQKNGGFKTIEELKKIKGIGEKRLEKLKPFVKLKDPQ</sequence>
<dbReference type="InterPro" id="IPR003583">
    <property type="entry name" value="Hlx-hairpin-Hlx_DNA-bd_motif"/>
</dbReference>
<protein>
    <submittedName>
        <fullName evidence="4">Helix-hairpin-helix domain-containing protein</fullName>
    </submittedName>
</protein>
<accession>A0ABT3PM03</accession>
<keyword evidence="2" id="KW-1133">Transmembrane helix</keyword>
<dbReference type="PANTHER" id="PTHR21180">
    <property type="entry name" value="ENDONUCLEASE/EXONUCLEASE/PHOSPHATASE FAMILY DOMAIN-CONTAINING PROTEIN 1"/>
    <property type="match status" value="1"/>
</dbReference>
<dbReference type="Pfam" id="PF12836">
    <property type="entry name" value="HHH_3"/>
    <property type="match status" value="1"/>
</dbReference>
<gene>
    <name evidence="4" type="ORF">J6I44_08895</name>
</gene>
<reference evidence="4 5" key="1">
    <citation type="submission" date="2021-03" db="EMBL/GenBank/DDBJ databases">
        <title>Aliifodinibius sp. nov., a new bacterium isolated from saline soil.</title>
        <authorList>
            <person name="Galisteo C."/>
            <person name="De La Haba R."/>
            <person name="Sanchez-Porro C."/>
            <person name="Ventosa A."/>
        </authorList>
    </citation>
    <scope>NUCLEOTIDE SEQUENCE [LARGE SCALE GENOMIC DNA]</scope>
    <source>
        <strain evidence="4 5">1BSP15-2V2</strain>
    </source>
</reference>
<dbReference type="InterPro" id="IPR004509">
    <property type="entry name" value="Competence_ComEA_HhH"/>
</dbReference>
<dbReference type="Proteomes" id="UP001207918">
    <property type="component" value="Unassembled WGS sequence"/>
</dbReference>
<feature type="region of interest" description="Disordered" evidence="1">
    <location>
        <begin position="93"/>
        <end position="113"/>
    </location>
</feature>
<dbReference type="InterPro" id="IPR010994">
    <property type="entry name" value="RuvA_2-like"/>
</dbReference>
<keyword evidence="5" id="KW-1185">Reference proteome</keyword>
<organism evidence="4 5">
    <name type="scientific">Fodinibius salsisoli</name>
    <dbReference type="NCBI Taxonomy" id="2820877"/>
    <lineage>
        <taxon>Bacteria</taxon>
        <taxon>Pseudomonadati</taxon>
        <taxon>Balneolota</taxon>
        <taxon>Balneolia</taxon>
        <taxon>Balneolales</taxon>
        <taxon>Balneolaceae</taxon>
        <taxon>Fodinibius</taxon>
    </lineage>
</organism>
<evidence type="ECO:0000313" key="5">
    <source>
        <dbReference type="Proteomes" id="UP001207918"/>
    </source>
</evidence>
<dbReference type="EMBL" id="JAGGJA010000005">
    <property type="protein sequence ID" value="MCW9706972.1"/>
    <property type="molecule type" value="Genomic_DNA"/>
</dbReference>
<dbReference type="SUPFAM" id="SSF47781">
    <property type="entry name" value="RuvA domain 2-like"/>
    <property type="match status" value="1"/>
</dbReference>
<dbReference type="Gene3D" id="1.10.150.320">
    <property type="entry name" value="Photosystem II 12 kDa extrinsic protein"/>
    <property type="match status" value="1"/>
</dbReference>
<dbReference type="InterPro" id="IPR051675">
    <property type="entry name" value="Endo/Exo/Phosphatase_dom_1"/>
</dbReference>
<evidence type="ECO:0000256" key="2">
    <source>
        <dbReference type="SAM" id="Phobius"/>
    </source>
</evidence>
<dbReference type="PANTHER" id="PTHR21180:SF32">
    <property type="entry name" value="ENDONUCLEASE_EXONUCLEASE_PHOSPHATASE FAMILY DOMAIN-CONTAINING PROTEIN 1"/>
    <property type="match status" value="1"/>
</dbReference>
<feature type="compositionally biased region" description="Basic and acidic residues" evidence="1">
    <location>
        <begin position="97"/>
        <end position="113"/>
    </location>
</feature>
<evidence type="ECO:0000259" key="3">
    <source>
        <dbReference type="SMART" id="SM00278"/>
    </source>
</evidence>
<keyword evidence="2" id="KW-0472">Membrane</keyword>
<feature type="transmembrane region" description="Helical" evidence="2">
    <location>
        <begin position="21"/>
        <end position="39"/>
    </location>
</feature>
<feature type="domain" description="Helix-hairpin-helix DNA-binding motif class 1" evidence="3">
    <location>
        <begin position="125"/>
        <end position="144"/>
    </location>
</feature>
<feature type="domain" description="Helix-hairpin-helix DNA-binding motif class 1" evidence="3">
    <location>
        <begin position="155"/>
        <end position="174"/>
    </location>
</feature>
<proteinExistence type="predicted"/>
<dbReference type="SMART" id="SM00278">
    <property type="entry name" value="HhH1"/>
    <property type="match status" value="2"/>
</dbReference>
<keyword evidence="2" id="KW-0812">Transmembrane</keyword>
<dbReference type="NCBIfam" id="TIGR00426">
    <property type="entry name" value="competence protein ComEA helix-hairpin-helix repeat region"/>
    <property type="match status" value="1"/>
</dbReference>